<dbReference type="Proteomes" id="UP001465976">
    <property type="component" value="Unassembled WGS sequence"/>
</dbReference>
<organism evidence="2 3">
    <name type="scientific">Marasmius crinis-equi</name>
    <dbReference type="NCBI Taxonomy" id="585013"/>
    <lineage>
        <taxon>Eukaryota</taxon>
        <taxon>Fungi</taxon>
        <taxon>Dikarya</taxon>
        <taxon>Basidiomycota</taxon>
        <taxon>Agaricomycotina</taxon>
        <taxon>Agaricomycetes</taxon>
        <taxon>Agaricomycetidae</taxon>
        <taxon>Agaricales</taxon>
        <taxon>Marasmiineae</taxon>
        <taxon>Marasmiaceae</taxon>
        <taxon>Marasmius</taxon>
    </lineage>
</organism>
<feature type="region of interest" description="Disordered" evidence="1">
    <location>
        <begin position="36"/>
        <end position="66"/>
    </location>
</feature>
<name>A0ABR3ET59_9AGAR</name>
<evidence type="ECO:0000313" key="2">
    <source>
        <dbReference type="EMBL" id="KAL0566106.1"/>
    </source>
</evidence>
<evidence type="ECO:0000313" key="3">
    <source>
        <dbReference type="Proteomes" id="UP001465976"/>
    </source>
</evidence>
<gene>
    <name evidence="2" type="ORF">V5O48_015912</name>
</gene>
<feature type="compositionally biased region" description="Basic and acidic residues" evidence="1">
    <location>
        <begin position="36"/>
        <end position="63"/>
    </location>
</feature>
<feature type="region of interest" description="Disordered" evidence="1">
    <location>
        <begin position="262"/>
        <end position="284"/>
    </location>
</feature>
<protein>
    <submittedName>
        <fullName evidence="2">Uncharacterized protein</fullName>
    </submittedName>
</protein>
<keyword evidence="3" id="KW-1185">Reference proteome</keyword>
<feature type="compositionally biased region" description="Low complexity" evidence="1">
    <location>
        <begin position="262"/>
        <end position="278"/>
    </location>
</feature>
<proteinExistence type="predicted"/>
<accession>A0ABR3ET59</accession>
<comment type="caution">
    <text evidence="2">The sequence shown here is derived from an EMBL/GenBank/DDBJ whole genome shotgun (WGS) entry which is preliminary data.</text>
</comment>
<evidence type="ECO:0000256" key="1">
    <source>
        <dbReference type="SAM" id="MobiDB-lite"/>
    </source>
</evidence>
<sequence>MARPKLYFTKAERREANRVKNRRFYDKHRSEVLDMRKLKRAEEHKVHEEKERNRRLKREAQKEKQKRKLMAKAATEQAKEDRLALVTATKKDFEQKLKHLKDVYARQTRPSPRQYLNRLCQDTLRWKEKTDLTVMKRSIHISPVTIDKECFQLMLSKYQLLGKEFFVLFTDSDGDSESQARSEKISEFEQGLTRMIEVLSWLEVESSTAGLDVELRDFNFNRIHSYPSTMSSEPPQESPSSPMGIASWENACRRAQEFKLMGPNGQPISPSSSSGCPPLMESEFSEDVSEAASRRWAELTTESAPRSSNSEAAKISRSHWDELVAGSASRVAMRQGEHYHGKAKEFVERQLDLDKKYYEARLHSLQRAVARELDDDPREYFERLFSEFLLWKKANRPPISPLEHPYHLFTSLFTTVSTMFTQITLTLGMSELSDEYYALRVLLLHLQGCTTELEMALHEEDALDEDTVGRYFELEDRYKMRRFKFMDERLKTYYEEAGI</sequence>
<reference evidence="2 3" key="1">
    <citation type="submission" date="2024-02" db="EMBL/GenBank/DDBJ databases">
        <title>A draft genome for the cacao thread blight pathogen Marasmius crinis-equi.</title>
        <authorList>
            <person name="Cohen S.P."/>
            <person name="Baruah I.K."/>
            <person name="Amoako-Attah I."/>
            <person name="Bukari Y."/>
            <person name="Meinhardt L.W."/>
            <person name="Bailey B.A."/>
        </authorList>
    </citation>
    <scope>NUCLEOTIDE SEQUENCE [LARGE SCALE GENOMIC DNA]</scope>
    <source>
        <strain evidence="2 3">GH-76</strain>
    </source>
</reference>
<dbReference type="EMBL" id="JBAHYK010002008">
    <property type="protein sequence ID" value="KAL0566106.1"/>
    <property type="molecule type" value="Genomic_DNA"/>
</dbReference>